<dbReference type="AlphaFoldDB" id="A0A7J7Y935"/>
<evidence type="ECO:0000313" key="3">
    <source>
        <dbReference type="Proteomes" id="UP000558488"/>
    </source>
</evidence>
<evidence type="ECO:0000313" key="2">
    <source>
        <dbReference type="EMBL" id="KAF6358469.1"/>
    </source>
</evidence>
<comment type="caution">
    <text evidence="2">The sequence shown here is derived from an EMBL/GenBank/DDBJ whole genome shotgun (WGS) entry which is preliminary data.</text>
</comment>
<name>A0A7J7Y935_PIPKU</name>
<keyword evidence="3" id="KW-1185">Reference proteome</keyword>
<accession>A0A7J7Y935</accession>
<organism evidence="2 3">
    <name type="scientific">Pipistrellus kuhlii</name>
    <name type="common">Kuhl's pipistrelle</name>
    <dbReference type="NCBI Taxonomy" id="59472"/>
    <lineage>
        <taxon>Eukaryota</taxon>
        <taxon>Metazoa</taxon>
        <taxon>Chordata</taxon>
        <taxon>Craniata</taxon>
        <taxon>Vertebrata</taxon>
        <taxon>Euteleostomi</taxon>
        <taxon>Mammalia</taxon>
        <taxon>Eutheria</taxon>
        <taxon>Laurasiatheria</taxon>
        <taxon>Chiroptera</taxon>
        <taxon>Yangochiroptera</taxon>
        <taxon>Vespertilionidae</taxon>
        <taxon>Pipistrellus</taxon>
    </lineage>
</organism>
<feature type="region of interest" description="Disordered" evidence="1">
    <location>
        <begin position="1"/>
        <end position="75"/>
    </location>
</feature>
<reference evidence="2 3" key="1">
    <citation type="journal article" date="2020" name="Nature">
        <title>Six reference-quality genomes reveal evolution of bat adaptations.</title>
        <authorList>
            <person name="Jebb D."/>
            <person name="Huang Z."/>
            <person name="Pippel M."/>
            <person name="Hughes G.M."/>
            <person name="Lavrichenko K."/>
            <person name="Devanna P."/>
            <person name="Winkler S."/>
            <person name="Jermiin L.S."/>
            <person name="Skirmuntt E.C."/>
            <person name="Katzourakis A."/>
            <person name="Burkitt-Gray L."/>
            <person name="Ray D.A."/>
            <person name="Sullivan K.A.M."/>
            <person name="Roscito J.G."/>
            <person name="Kirilenko B.M."/>
            <person name="Davalos L.M."/>
            <person name="Corthals A.P."/>
            <person name="Power M.L."/>
            <person name="Jones G."/>
            <person name="Ransome R.D."/>
            <person name="Dechmann D.K.N."/>
            <person name="Locatelli A.G."/>
            <person name="Puechmaille S.J."/>
            <person name="Fedrigo O."/>
            <person name="Jarvis E.D."/>
            <person name="Hiller M."/>
            <person name="Vernes S.C."/>
            <person name="Myers E.W."/>
            <person name="Teeling E.C."/>
        </authorList>
    </citation>
    <scope>NUCLEOTIDE SEQUENCE [LARGE SCALE GENOMIC DNA]</scope>
    <source>
        <strain evidence="2">MPipKuh1</strain>
        <tissue evidence="2">Flight muscle</tissue>
    </source>
</reference>
<dbReference type="Proteomes" id="UP000558488">
    <property type="component" value="Unassembled WGS sequence"/>
</dbReference>
<sequence length="137" mass="14593">MPVQKRLRIGLYLRQTGRPGEREPHVVPSTGFQSPGGRSLQPSGTRQDSNSRSRLAEPGYTQRQPTPPPLTPSQRGDVICLISRGRSFETLPPTTSAPAAWCRHQCPTCGDAIRPGLAGGGKGLRAGRASAGLELKA</sequence>
<proteinExistence type="predicted"/>
<protein>
    <submittedName>
        <fullName evidence="2">Uncharacterized protein</fullName>
    </submittedName>
</protein>
<gene>
    <name evidence="2" type="ORF">mPipKuh1_010296</name>
</gene>
<dbReference type="EMBL" id="JACAGB010000006">
    <property type="protein sequence ID" value="KAF6358469.1"/>
    <property type="molecule type" value="Genomic_DNA"/>
</dbReference>
<evidence type="ECO:0000256" key="1">
    <source>
        <dbReference type="SAM" id="MobiDB-lite"/>
    </source>
</evidence>